<dbReference type="EMBL" id="BMXG01000011">
    <property type="protein sequence ID" value="GHC03762.1"/>
    <property type="molecule type" value="Genomic_DNA"/>
</dbReference>
<accession>A0A8J3DCQ6</accession>
<dbReference type="Proteomes" id="UP000642829">
    <property type="component" value="Unassembled WGS sequence"/>
</dbReference>
<proteinExistence type="predicted"/>
<keyword evidence="3" id="KW-1185">Reference proteome</keyword>
<organism evidence="2 3">
    <name type="scientific">Cerasicoccus arenae</name>
    <dbReference type="NCBI Taxonomy" id="424488"/>
    <lineage>
        <taxon>Bacteria</taxon>
        <taxon>Pseudomonadati</taxon>
        <taxon>Verrucomicrobiota</taxon>
        <taxon>Opitutia</taxon>
        <taxon>Puniceicoccales</taxon>
        <taxon>Cerasicoccaceae</taxon>
        <taxon>Cerasicoccus</taxon>
    </lineage>
</organism>
<reference evidence="2" key="1">
    <citation type="journal article" date="2014" name="Int. J. Syst. Evol. Microbiol.">
        <title>Complete genome sequence of Corynebacterium casei LMG S-19264T (=DSM 44701T), isolated from a smear-ripened cheese.</title>
        <authorList>
            <consortium name="US DOE Joint Genome Institute (JGI-PGF)"/>
            <person name="Walter F."/>
            <person name="Albersmeier A."/>
            <person name="Kalinowski J."/>
            <person name="Ruckert C."/>
        </authorList>
    </citation>
    <scope>NUCLEOTIDE SEQUENCE</scope>
    <source>
        <strain evidence="2">KCTC 12870</strain>
    </source>
</reference>
<evidence type="ECO:0000313" key="3">
    <source>
        <dbReference type="Proteomes" id="UP000642829"/>
    </source>
</evidence>
<name>A0A8J3DCQ6_9BACT</name>
<reference evidence="2" key="2">
    <citation type="submission" date="2020-09" db="EMBL/GenBank/DDBJ databases">
        <authorList>
            <person name="Sun Q."/>
            <person name="Kim S."/>
        </authorList>
    </citation>
    <scope>NUCLEOTIDE SEQUENCE</scope>
    <source>
        <strain evidence="2">KCTC 12870</strain>
    </source>
</reference>
<feature type="region of interest" description="Disordered" evidence="1">
    <location>
        <begin position="84"/>
        <end position="125"/>
    </location>
</feature>
<feature type="compositionally biased region" description="Basic and acidic residues" evidence="1">
    <location>
        <begin position="115"/>
        <end position="125"/>
    </location>
</feature>
<protein>
    <submittedName>
        <fullName evidence="2">Uncharacterized protein</fullName>
    </submittedName>
</protein>
<feature type="compositionally biased region" description="Polar residues" evidence="1">
    <location>
        <begin position="88"/>
        <end position="98"/>
    </location>
</feature>
<dbReference type="RefSeq" id="WP_189514771.1">
    <property type="nucleotide sequence ID" value="NZ_BMXG01000011.1"/>
</dbReference>
<dbReference type="AlphaFoldDB" id="A0A8J3DCQ6"/>
<comment type="caution">
    <text evidence="2">The sequence shown here is derived from an EMBL/GenBank/DDBJ whole genome shotgun (WGS) entry which is preliminary data.</text>
</comment>
<sequence>MSHYVSFPNWIDQLNRDCTPKSNAWAITLRWYLGWCKRRGQLACIDSARAFMDEALKAKQPKPGIEKEWKTAINWFFKHGQRKCLKPQSKSQTLQRPQSKFAKFPSKPAKQWNRPRPDEPSANWHHEAVRLIRVRQYQ</sequence>
<evidence type="ECO:0000256" key="1">
    <source>
        <dbReference type="SAM" id="MobiDB-lite"/>
    </source>
</evidence>
<gene>
    <name evidence="2" type="ORF">GCM10007047_20560</name>
</gene>
<evidence type="ECO:0000313" key="2">
    <source>
        <dbReference type="EMBL" id="GHC03762.1"/>
    </source>
</evidence>